<evidence type="ECO:0000313" key="2">
    <source>
        <dbReference type="Proteomes" id="UP000075615"/>
    </source>
</evidence>
<organism evidence="1 2">
    <name type="scientific">Roseivirga echinicomitans</name>
    <dbReference type="NCBI Taxonomy" id="296218"/>
    <lineage>
        <taxon>Bacteria</taxon>
        <taxon>Pseudomonadati</taxon>
        <taxon>Bacteroidota</taxon>
        <taxon>Cytophagia</taxon>
        <taxon>Cytophagales</taxon>
        <taxon>Roseivirgaceae</taxon>
        <taxon>Roseivirga</taxon>
    </lineage>
</organism>
<dbReference type="AlphaFoldDB" id="A0A150XUU9"/>
<protein>
    <submittedName>
        <fullName evidence="1">Uncharacterized protein</fullName>
    </submittedName>
</protein>
<gene>
    <name evidence="1" type="ORF">AWN68_14845</name>
</gene>
<comment type="caution">
    <text evidence="1">The sequence shown here is derived from an EMBL/GenBank/DDBJ whole genome shotgun (WGS) entry which is preliminary data.</text>
</comment>
<sequence length="167" mass="18968">MIGKLHYFVTSNLYAYVNQLWPFNQTHRVMKTKSIIASFIVLILFASCDRPGCENTNSIFDLNGLETTVYKQELVKEMDRAGRENLTYWLSDYTEQNGQEFITVNIQGDGLCAKGLLQVNDWTNIEGIKKTKGVSYIGAELKGLTFDIITTGESIDFIYKNIESIVD</sequence>
<reference evidence="1 2" key="1">
    <citation type="submission" date="2016-01" db="EMBL/GenBank/DDBJ databases">
        <title>Genome sequencing of Roseivirga echinicomitans KMM 6058.</title>
        <authorList>
            <person name="Selvaratnam C."/>
            <person name="Thevarajoo S."/>
            <person name="Goh K.M."/>
            <person name="Ee R."/>
            <person name="Chan K.-G."/>
            <person name="Chong C.S."/>
        </authorList>
    </citation>
    <scope>NUCLEOTIDE SEQUENCE [LARGE SCALE GENOMIC DNA]</scope>
    <source>
        <strain evidence="1 2">KMM 6058</strain>
    </source>
</reference>
<dbReference type="STRING" id="296218.AWN68_14845"/>
<dbReference type="Proteomes" id="UP000075615">
    <property type="component" value="Unassembled WGS sequence"/>
</dbReference>
<accession>A0A150XUU9</accession>
<evidence type="ECO:0000313" key="1">
    <source>
        <dbReference type="EMBL" id="KYG82527.1"/>
    </source>
</evidence>
<name>A0A150XUU9_9BACT</name>
<keyword evidence="2" id="KW-1185">Reference proteome</keyword>
<proteinExistence type="predicted"/>
<dbReference type="EMBL" id="LRDB01000003">
    <property type="protein sequence ID" value="KYG82527.1"/>
    <property type="molecule type" value="Genomic_DNA"/>
</dbReference>